<proteinExistence type="predicted"/>
<dbReference type="Pfam" id="PF01717">
    <property type="entry name" value="Meth_synt_2"/>
    <property type="match status" value="1"/>
</dbReference>
<dbReference type="EMBL" id="JAGMVJ010000033">
    <property type="protein sequence ID" value="KAH7067850.1"/>
    <property type="molecule type" value="Genomic_DNA"/>
</dbReference>
<dbReference type="GO" id="GO:0008270">
    <property type="term" value="F:zinc ion binding"/>
    <property type="evidence" value="ECO:0007669"/>
    <property type="project" value="InterPro"/>
</dbReference>
<keyword evidence="3" id="KW-1185">Reference proteome</keyword>
<name>A0A8K0QTU0_9PLEO</name>
<evidence type="ECO:0000259" key="1">
    <source>
        <dbReference type="Pfam" id="PF01717"/>
    </source>
</evidence>
<evidence type="ECO:0000313" key="2">
    <source>
        <dbReference type="EMBL" id="KAH7067850.1"/>
    </source>
</evidence>
<dbReference type="PANTHER" id="PTHR43844">
    <property type="entry name" value="METHIONINE SYNTHASE"/>
    <property type="match status" value="1"/>
</dbReference>
<dbReference type="InterPro" id="IPR038071">
    <property type="entry name" value="UROD/MetE-like_sf"/>
</dbReference>
<sequence length="403" mass="44631">MAPRFRAEHIGSLIRPATILDAQSLTGQGRKEKSATLDAAVRDVVKTQLTLGITPITNGEYPRRNFFSVIFDKLDGFEFQDAPIPDGFRAEIPIIRGAAATGMMSSMLSPVAVAPIRWVQPAVGDEWAQIREALKDAAGGDDVDLQTLLGRAKITMPSPIVHHIRLKRGTAWTAGSGYKSDAVFFADLTAAYRQEIKSLYNAGCRYIQIDDPDLLYFCDESFLDALEKDGVSPDALLETYLKAHNDCLENRPSDLTMAIHLCRGNLTDERFLTKGSYEKIAPRLFNELQYDSFLLEYDTDKAGSFEPLRHLPVGKTIALGIVSTKDPELEDLNTLEEKVKAAAAIIAEAQNLTIEEVLDNQLAVCPQCGFASAEFNKAVGSEEKMWKKLCLLRDLTQRMWPVS</sequence>
<dbReference type="GO" id="GO:0003871">
    <property type="term" value="F:5-methyltetrahydropteroyltriglutamate-homocysteine S-methyltransferase activity"/>
    <property type="evidence" value="ECO:0007669"/>
    <property type="project" value="InterPro"/>
</dbReference>
<protein>
    <recommendedName>
        <fullName evidence="1">Cobalamin-independent methionine synthase MetE C-terminal/archaeal domain-containing protein</fullName>
    </recommendedName>
</protein>
<dbReference type="PANTHER" id="PTHR43844:SF2">
    <property type="entry name" value="SYNTHASE, VITAMIN-B12 INDEPENDENT, PUTATIVE (AFU_ORTHOLOGUE AFUA_3G12060)-RELATED"/>
    <property type="match status" value="1"/>
</dbReference>
<dbReference type="CDD" id="cd03311">
    <property type="entry name" value="CIMS_C_terminal_like"/>
    <property type="match status" value="1"/>
</dbReference>
<dbReference type="Proteomes" id="UP000813461">
    <property type="component" value="Unassembled WGS sequence"/>
</dbReference>
<dbReference type="SUPFAM" id="SSF51726">
    <property type="entry name" value="UROD/MetE-like"/>
    <property type="match status" value="1"/>
</dbReference>
<dbReference type="AlphaFoldDB" id="A0A8K0QTU0"/>
<evidence type="ECO:0000313" key="3">
    <source>
        <dbReference type="Proteomes" id="UP000813461"/>
    </source>
</evidence>
<dbReference type="InterPro" id="IPR002629">
    <property type="entry name" value="Met_Synth_C/arc"/>
</dbReference>
<organism evidence="2 3">
    <name type="scientific">Paraphoma chrysanthemicola</name>
    <dbReference type="NCBI Taxonomy" id="798071"/>
    <lineage>
        <taxon>Eukaryota</taxon>
        <taxon>Fungi</taxon>
        <taxon>Dikarya</taxon>
        <taxon>Ascomycota</taxon>
        <taxon>Pezizomycotina</taxon>
        <taxon>Dothideomycetes</taxon>
        <taxon>Pleosporomycetidae</taxon>
        <taxon>Pleosporales</taxon>
        <taxon>Pleosporineae</taxon>
        <taxon>Phaeosphaeriaceae</taxon>
        <taxon>Paraphoma</taxon>
    </lineage>
</organism>
<comment type="caution">
    <text evidence="2">The sequence shown here is derived from an EMBL/GenBank/DDBJ whole genome shotgun (WGS) entry which is preliminary data.</text>
</comment>
<reference evidence="2" key="1">
    <citation type="journal article" date="2021" name="Nat. Commun.">
        <title>Genetic determinants of endophytism in the Arabidopsis root mycobiome.</title>
        <authorList>
            <person name="Mesny F."/>
            <person name="Miyauchi S."/>
            <person name="Thiergart T."/>
            <person name="Pickel B."/>
            <person name="Atanasova L."/>
            <person name="Karlsson M."/>
            <person name="Huettel B."/>
            <person name="Barry K.W."/>
            <person name="Haridas S."/>
            <person name="Chen C."/>
            <person name="Bauer D."/>
            <person name="Andreopoulos W."/>
            <person name="Pangilinan J."/>
            <person name="LaButti K."/>
            <person name="Riley R."/>
            <person name="Lipzen A."/>
            <person name="Clum A."/>
            <person name="Drula E."/>
            <person name="Henrissat B."/>
            <person name="Kohler A."/>
            <person name="Grigoriev I.V."/>
            <person name="Martin F.M."/>
            <person name="Hacquard S."/>
        </authorList>
    </citation>
    <scope>NUCLEOTIDE SEQUENCE</scope>
    <source>
        <strain evidence="2">MPI-SDFR-AT-0120</strain>
    </source>
</reference>
<feature type="domain" description="Cobalamin-independent methionine synthase MetE C-terminal/archaeal" evidence="1">
    <location>
        <begin position="185"/>
        <end position="381"/>
    </location>
</feature>
<dbReference type="GO" id="GO:0009086">
    <property type="term" value="P:methionine biosynthetic process"/>
    <property type="evidence" value="ECO:0007669"/>
    <property type="project" value="InterPro"/>
</dbReference>
<gene>
    <name evidence="2" type="ORF">FB567DRAFT_252228</name>
</gene>
<accession>A0A8K0QTU0</accession>
<dbReference type="OrthoDB" id="7772923at2759"/>
<dbReference type="Gene3D" id="3.20.20.210">
    <property type="match status" value="1"/>
</dbReference>